<dbReference type="PROSITE" id="PS00770">
    <property type="entry name" value="AA_TRANSFER_CLASS_4"/>
    <property type="match status" value="1"/>
</dbReference>
<protein>
    <recommendedName>
        <fullName evidence="8 10">Aminodeoxychorismate lyase</fullName>
        <ecNumber evidence="8 10">4.1.3.38</ecNumber>
    </recommendedName>
</protein>
<evidence type="ECO:0000256" key="6">
    <source>
        <dbReference type="ARBA" id="ARBA00023239"/>
    </source>
</evidence>
<comment type="subunit">
    <text evidence="3">Homodimer.</text>
</comment>
<dbReference type="InterPro" id="IPR017824">
    <property type="entry name" value="Aminodeoxychorismate_lyase_IV"/>
</dbReference>
<keyword evidence="6 13" id="KW-0456">Lyase</keyword>
<dbReference type="CDD" id="cd01559">
    <property type="entry name" value="ADCL_like"/>
    <property type="match status" value="1"/>
</dbReference>
<dbReference type="InterPro" id="IPR043132">
    <property type="entry name" value="BCAT-like_C"/>
</dbReference>
<dbReference type="Gene3D" id="3.20.10.10">
    <property type="entry name" value="D-amino Acid Aminotransferase, subunit A, domain 2"/>
    <property type="match status" value="1"/>
</dbReference>
<comment type="pathway">
    <text evidence="7">Cofactor biosynthesis; tetrahydrofolate biosynthesis; 4-aminobenzoate from chorismate: step 2/2.</text>
</comment>
<dbReference type="InterPro" id="IPR050571">
    <property type="entry name" value="Class-IV_PLP-Dep_Aminotrnsfr"/>
</dbReference>
<sequence>MQNQCLVNGQPATTVSITDRGLAYGQGVFETILVYQGIPCLLDAHLTRLEQGCARLNIPAAGLRQQLLEDLQVLKRPSDSAVLKITVTCGSGGRGYATPETPAPTRILNLSPLPDYSDNPDQGINVRWCETRLVCQPALSGIKHLNRLEQVLARSEWHDPRIREGLVCDTRGYVVEGTMSNLFMVSGSVLHTPDLSQAGIDGIMRNEIIRAARQAGLKVEVGQYSPQQVEAASELFLCNSLIGIWPIIRLEDLTFNLGDTTRYLQSLQLQRKET</sequence>
<dbReference type="EMBL" id="JACVEW010000015">
    <property type="protein sequence ID" value="MBP0049215.1"/>
    <property type="molecule type" value="Genomic_DNA"/>
</dbReference>
<dbReference type="InterPro" id="IPR043131">
    <property type="entry name" value="BCAT-like_N"/>
</dbReference>
<comment type="similarity">
    <text evidence="2 11">Belongs to the class-IV pyridoxal-phosphate-dependent aminotransferase family.</text>
</comment>
<dbReference type="InterPro" id="IPR036038">
    <property type="entry name" value="Aminotransferase-like"/>
</dbReference>
<proteinExistence type="inferred from homology"/>
<dbReference type="Proteomes" id="UP000810171">
    <property type="component" value="Unassembled WGS sequence"/>
</dbReference>
<dbReference type="InterPro" id="IPR018300">
    <property type="entry name" value="Aminotrans_IV_CS"/>
</dbReference>
<keyword evidence="14" id="KW-1185">Reference proteome</keyword>
<evidence type="ECO:0000256" key="8">
    <source>
        <dbReference type="ARBA" id="ARBA00035676"/>
    </source>
</evidence>
<dbReference type="EC" id="4.1.3.38" evidence="8 10"/>
<keyword evidence="5" id="KW-0289">Folate biosynthesis</keyword>
<dbReference type="Gene3D" id="3.30.470.10">
    <property type="match status" value="1"/>
</dbReference>
<evidence type="ECO:0000256" key="5">
    <source>
        <dbReference type="ARBA" id="ARBA00022909"/>
    </source>
</evidence>
<comment type="catalytic activity">
    <reaction evidence="9">
        <text>4-amino-4-deoxychorismate = 4-aminobenzoate + pyruvate + H(+)</text>
        <dbReference type="Rhea" id="RHEA:16201"/>
        <dbReference type="ChEBI" id="CHEBI:15361"/>
        <dbReference type="ChEBI" id="CHEBI:15378"/>
        <dbReference type="ChEBI" id="CHEBI:17836"/>
        <dbReference type="ChEBI" id="CHEBI:58406"/>
        <dbReference type="EC" id="4.1.3.38"/>
    </reaction>
</comment>
<evidence type="ECO:0000256" key="1">
    <source>
        <dbReference type="ARBA" id="ARBA00001933"/>
    </source>
</evidence>
<dbReference type="NCBIfam" id="TIGR03461">
    <property type="entry name" value="pabC_Proteo"/>
    <property type="match status" value="1"/>
</dbReference>
<dbReference type="PANTHER" id="PTHR42743">
    <property type="entry name" value="AMINO-ACID AMINOTRANSFERASE"/>
    <property type="match status" value="1"/>
</dbReference>
<evidence type="ECO:0000256" key="7">
    <source>
        <dbReference type="ARBA" id="ARBA00035633"/>
    </source>
</evidence>
<evidence type="ECO:0000256" key="3">
    <source>
        <dbReference type="ARBA" id="ARBA00011738"/>
    </source>
</evidence>
<dbReference type="GO" id="GO:0008696">
    <property type="term" value="F:4-amino-4-deoxychorismate lyase activity"/>
    <property type="evidence" value="ECO:0007669"/>
    <property type="project" value="UniProtKB-EC"/>
</dbReference>
<evidence type="ECO:0000256" key="4">
    <source>
        <dbReference type="ARBA" id="ARBA00022898"/>
    </source>
</evidence>
<comment type="cofactor">
    <cofactor evidence="1 12">
        <name>pyridoxal 5'-phosphate</name>
        <dbReference type="ChEBI" id="CHEBI:597326"/>
    </cofactor>
</comment>
<evidence type="ECO:0000256" key="9">
    <source>
        <dbReference type="ARBA" id="ARBA00049529"/>
    </source>
</evidence>
<dbReference type="Pfam" id="PF01063">
    <property type="entry name" value="Aminotran_4"/>
    <property type="match status" value="1"/>
</dbReference>
<accession>A0ABS3ZD22</accession>
<dbReference type="PANTHER" id="PTHR42743:SF2">
    <property type="entry name" value="AMINODEOXYCHORISMATE LYASE"/>
    <property type="match status" value="1"/>
</dbReference>
<keyword evidence="4 12" id="KW-0663">Pyridoxal phosphate</keyword>
<gene>
    <name evidence="13" type="primary">pabC</name>
    <name evidence="13" type="ORF">H9C73_10755</name>
</gene>
<dbReference type="InterPro" id="IPR001544">
    <property type="entry name" value="Aminotrans_IV"/>
</dbReference>
<evidence type="ECO:0000256" key="2">
    <source>
        <dbReference type="ARBA" id="ARBA00009320"/>
    </source>
</evidence>
<evidence type="ECO:0000256" key="10">
    <source>
        <dbReference type="NCBIfam" id="TIGR03461"/>
    </source>
</evidence>
<evidence type="ECO:0000313" key="13">
    <source>
        <dbReference type="EMBL" id="MBP0049215.1"/>
    </source>
</evidence>
<evidence type="ECO:0000256" key="11">
    <source>
        <dbReference type="RuleBase" id="RU004106"/>
    </source>
</evidence>
<evidence type="ECO:0000256" key="12">
    <source>
        <dbReference type="RuleBase" id="RU004516"/>
    </source>
</evidence>
<name>A0ABS3ZD22_9GAMM</name>
<dbReference type="SUPFAM" id="SSF56752">
    <property type="entry name" value="D-aminoacid aminotransferase-like PLP-dependent enzymes"/>
    <property type="match status" value="1"/>
</dbReference>
<reference evidence="13 14" key="1">
    <citation type="submission" date="2020-09" db="EMBL/GenBank/DDBJ databases">
        <authorList>
            <person name="Tanuku N.R.S."/>
        </authorList>
    </citation>
    <scope>NUCLEOTIDE SEQUENCE [LARGE SCALE GENOMIC DNA]</scope>
    <source>
        <strain evidence="13 14">AK62</strain>
    </source>
</reference>
<evidence type="ECO:0000313" key="14">
    <source>
        <dbReference type="Proteomes" id="UP000810171"/>
    </source>
</evidence>
<comment type="caution">
    <text evidence="13">The sequence shown here is derived from an EMBL/GenBank/DDBJ whole genome shotgun (WGS) entry which is preliminary data.</text>
</comment>
<organism evidence="13 14">
    <name type="scientific">Marinobacterium alkalitolerans</name>
    <dbReference type="NCBI Taxonomy" id="1542925"/>
    <lineage>
        <taxon>Bacteria</taxon>
        <taxon>Pseudomonadati</taxon>
        <taxon>Pseudomonadota</taxon>
        <taxon>Gammaproteobacteria</taxon>
        <taxon>Oceanospirillales</taxon>
        <taxon>Oceanospirillaceae</taxon>
        <taxon>Marinobacterium</taxon>
    </lineage>
</organism>
<dbReference type="NCBIfam" id="NF004761">
    <property type="entry name" value="PRK06092.1"/>
    <property type="match status" value="1"/>
</dbReference>